<evidence type="ECO:0000256" key="9">
    <source>
        <dbReference type="ARBA" id="ARBA00023310"/>
    </source>
</evidence>
<comment type="similarity">
    <text evidence="1 13 14">Belongs to the ATPase B chain family.</text>
</comment>
<keyword evidence="3 13" id="KW-0138">CF(0)</keyword>
<sequence>MPQLAQLPEFFWSQFFWLAVVFGILFFAIGRGMLPKIEAVVDARDAKLTEDLAAAERARAQADEAEEAYRARLEASRAEALRVTQASKEGAVRETEGRVKEVDLEIAEKTAAAERRIHEASGAAMKEIEAVAAELAQDLVAKLGGIEVTKDRASKAVKAAMHG</sequence>
<name>A0ABU3QAL3_9SPHN</name>
<evidence type="ECO:0000313" key="17">
    <source>
        <dbReference type="Proteomes" id="UP001259572"/>
    </source>
</evidence>
<reference evidence="16 17" key="1">
    <citation type="submission" date="2023-05" db="EMBL/GenBank/DDBJ databases">
        <authorList>
            <person name="Guo Y."/>
        </authorList>
    </citation>
    <scope>NUCLEOTIDE SEQUENCE [LARGE SCALE GENOMIC DNA]</scope>
    <source>
        <strain evidence="16 17">GR2756</strain>
    </source>
</reference>
<evidence type="ECO:0000256" key="13">
    <source>
        <dbReference type="HAMAP-Rule" id="MF_01398"/>
    </source>
</evidence>
<dbReference type="InterPro" id="IPR050059">
    <property type="entry name" value="ATP_synthase_B_chain"/>
</dbReference>
<keyword evidence="17" id="KW-1185">Reference proteome</keyword>
<comment type="caution">
    <text evidence="16">The sequence shown here is derived from an EMBL/GenBank/DDBJ whole genome shotgun (WGS) entry which is preliminary data.</text>
</comment>
<dbReference type="PANTHER" id="PTHR33445:SF1">
    <property type="entry name" value="ATP SYNTHASE SUBUNIT B"/>
    <property type="match status" value="1"/>
</dbReference>
<gene>
    <name evidence="13" type="primary">atpF</name>
    <name evidence="16" type="ORF">RQX22_15935</name>
</gene>
<evidence type="ECO:0000313" key="16">
    <source>
        <dbReference type="EMBL" id="MDT9600450.1"/>
    </source>
</evidence>
<dbReference type="RefSeq" id="WP_315727634.1">
    <property type="nucleotide sequence ID" value="NZ_JAVUPU010000009.1"/>
</dbReference>
<accession>A0ABU3QAL3</accession>
<dbReference type="InterPro" id="IPR002146">
    <property type="entry name" value="ATP_synth_b/b'su_bac/chlpt"/>
</dbReference>
<evidence type="ECO:0000256" key="5">
    <source>
        <dbReference type="ARBA" id="ARBA00022781"/>
    </source>
</evidence>
<evidence type="ECO:0000256" key="14">
    <source>
        <dbReference type="RuleBase" id="RU003848"/>
    </source>
</evidence>
<keyword evidence="2 13" id="KW-0813">Transport</keyword>
<evidence type="ECO:0000256" key="3">
    <source>
        <dbReference type="ARBA" id="ARBA00022547"/>
    </source>
</evidence>
<dbReference type="CDD" id="cd06503">
    <property type="entry name" value="ATP-synt_Fo_b"/>
    <property type="match status" value="1"/>
</dbReference>
<keyword evidence="6 13" id="KW-1133">Transmembrane helix</keyword>
<comment type="subcellular location">
    <subcellularLocation>
        <location evidence="13">Cell membrane</location>
        <topology evidence="13">Single-pass membrane protein</topology>
    </subcellularLocation>
    <subcellularLocation>
        <location evidence="12">Endomembrane system</location>
        <topology evidence="12">Single-pass membrane protein</topology>
    </subcellularLocation>
</comment>
<keyword evidence="7 13" id="KW-0406">Ion transport</keyword>
<feature type="transmembrane region" description="Helical" evidence="13">
    <location>
        <begin position="15"/>
        <end position="34"/>
    </location>
</feature>
<comment type="subunit">
    <text evidence="13">F-type ATPases have 2 components, F(1) - the catalytic core - and F(0) - the membrane proton channel. F(1) has five subunits: alpha(3), beta(3), gamma(1), delta(1), epsilon(1). F(0) has three main subunits: a(1), b(2) and c(10-14). The alpha and beta chains form an alternating ring which encloses part of the gamma chain. F(1) is attached to F(0) by a central stalk formed by the gamma and epsilon chains, while a peripheral stalk is formed by the delta and b chains.</text>
</comment>
<evidence type="ECO:0000256" key="6">
    <source>
        <dbReference type="ARBA" id="ARBA00022989"/>
    </source>
</evidence>
<dbReference type="Proteomes" id="UP001259572">
    <property type="component" value="Unassembled WGS sequence"/>
</dbReference>
<dbReference type="EMBL" id="JAVUPU010000009">
    <property type="protein sequence ID" value="MDT9600450.1"/>
    <property type="molecule type" value="Genomic_DNA"/>
</dbReference>
<evidence type="ECO:0000256" key="8">
    <source>
        <dbReference type="ARBA" id="ARBA00023136"/>
    </source>
</evidence>
<proteinExistence type="inferred from homology"/>
<evidence type="ECO:0000256" key="7">
    <source>
        <dbReference type="ARBA" id="ARBA00023065"/>
    </source>
</evidence>
<evidence type="ECO:0000256" key="11">
    <source>
        <dbReference type="ARBA" id="ARBA00025614"/>
    </source>
</evidence>
<comment type="function">
    <text evidence="10 13">F(1)F(0) ATP synthase produces ATP from ADP in the presence of a proton or sodium gradient. F-type ATPases consist of two structural domains, F(1) containing the extramembraneous catalytic core and F(0) containing the membrane proton channel, linked together by a central stalk and a peripheral stalk. During catalysis, ATP synthesis in the catalytic domain of F(1) is coupled via a rotary mechanism of the central stalk subunits to proton translocation.</text>
</comment>
<evidence type="ECO:0000256" key="12">
    <source>
        <dbReference type="ARBA" id="ARBA00037847"/>
    </source>
</evidence>
<keyword evidence="8 13" id="KW-0472">Membrane</keyword>
<organism evidence="16 17">
    <name type="scientific">Sphingosinicella rhizophila</name>
    <dbReference type="NCBI Taxonomy" id="3050082"/>
    <lineage>
        <taxon>Bacteria</taxon>
        <taxon>Pseudomonadati</taxon>
        <taxon>Pseudomonadota</taxon>
        <taxon>Alphaproteobacteria</taxon>
        <taxon>Sphingomonadales</taxon>
        <taxon>Sphingosinicellaceae</taxon>
        <taxon>Sphingosinicella</taxon>
    </lineage>
</organism>
<keyword evidence="9 13" id="KW-0066">ATP synthesis</keyword>
<keyword evidence="15" id="KW-0175">Coiled coil</keyword>
<comment type="function">
    <text evidence="11">Component of the F(0) channel, it forms part of the peripheral stalk, linking F(1) to F(0). The b'-subunit is a diverged and duplicated form of b found in plants and photosynthetic bacteria.</text>
</comment>
<evidence type="ECO:0000256" key="10">
    <source>
        <dbReference type="ARBA" id="ARBA00025198"/>
    </source>
</evidence>
<keyword evidence="13" id="KW-1003">Cell membrane</keyword>
<feature type="coiled-coil region" evidence="15">
    <location>
        <begin position="48"/>
        <end position="75"/>
    </location>
</feature>
<keyword evidence="5 13" id="KW-0375">Hydrogen ion transport</keyword>
<evidence type="ECO:0000256" key="2">
    <source>
        <dbReference type="ARBA" id="ARBA00022448"/>
    </source>
</evidence>
<evidence type="ECO:0000256" key="1">
    <source>
        <dbReference type="ARBA" id="ARBA00005513"/>
    </source>
</evidence>
<dbReference type="HAMAP" id="MF_01398">
    <property type="entry name" value="ATP_synth_b_bprime"/>
    <property type="match status" value="1"/>
</dbReference>
<protein>
    <recommendedName>
        <fullName evidence="13">ATP synthase subunit b</fullName>
    </recommendedName>
    <alternativeName>
        <fullName evidence="13">ATP synthase F(0) sector subunit b</fullName>
    </alternativeName>
    <alternativeName>
        <fullName evidence="13">ATPase subunit I</fullName>
    </alternativeName>
    <alternativeName>
        <fullName evidence="13">F-type ATPase subunit b</fullName>
        <shortName evidence="13">F-ATPase subunit b</shortName>
    </alternativeName>
</protein>
<keyword evidence="4 13" id="KW-0812">Transmembrane</keyword>
<dbReference type="Pfam" id="PF00430">
    <property type="entry name" value="ATP-synt_B"/>
    <property type="match status" value="1"/>
</dbReference>
<evidence type="ECO:0000256" key="15">
    <source>
        <dbReference type="SAM" id="Coils"/>
    </source>
</evidence>
<evidence type="ECO:0000256" key="4">
    <source>
        <dbReference type="ARBA" id="ARBA00022692"/>
    </source>
</evidence>
<dbReference type="PANTHER" id="PTHR33445">
    <property type="entry name" value="ATP SYNTHASE SUBUNIT B', CHLOROPLASTIC"/>
    <property type="match status" value="1"/>
</dbReference>